<dbReference type="KEGG" id="scm:SCHCO_02618228"/>
<dbReference type="InterPro" id="IPR020843">
    <property type="entry name" value="ER"/>
</dbReference>
<dbReference type="GO" id="GO:0046872">
    <property type="term" value="F:metal ion binding"/>
    <property type="evidence" value="ECO:0007669"/>
    <property type="project" value="UniProtKB-KW"/>
</dbReference>
<evidence type="ECO:0000313" key="7">
    <source>
        <dbReference type="Proteomes" id="UP000007431"/>
    </source>
</evidence>
<dbReference type="InterPro" id="IPR011032">
    <property type="entry name" value="GroES-like_sf"/>
</dbReference>
<dbReference type="OMA" id="GMHHGIG"/>
<keyword evidence="7" id="KW-1185">Reference proteome</keyword>
<dbReference type="SUPFAM" id="SSF51735">
    <property type="entry name" value="NAD(P)-binding Rossmann-fold domains"/>
    <property type="match status" value="1"/>
</dbReference>
<dbReference type="SMART" id="SM00829">
    <property type="entry name" value="PKS_ER"/>
    <property type="match status" value="1"/>
</dbReference>
<dbReference type="SUPFAM" id="SSF50129">
    <property type="entry name" value="GroES-like"/>
    <property type="match status" value="1"/>
</dbReference>
<organism evidence="7">
    <name type="scientific">Schizophyllum commune (strain H4-8 / FGSC 9210)</name>
    <name type="common">Split gill fungus</name>
    <dbReference type="NCBI Taxonomy" id="578458"/>
    <lineage>
        <taxon>Eukaryota</taxon>
        <taxon>Fungi</taxon>
        <taxon>Dikarya</taxon>
        <taxon>Basidiomycota</taxon>
        <taxon>Agaricomycotina</taxon>
        <taxon>Agaricomycetes</taxon>
        <taxon>Agaricomycetidae</taxon>
        <taxon>Agaricales</taxon>
        <taxon>Schizophyllaceae</taxon>
        <taxon>Schizophyllum</taxon>
    </lineage>
</organism>
<dbReference type="Pfam" id="PF00107">
    <property type="entry name" value="ADH_zinc_N"/>
    <property type="match status" value="1"/>
</dbReference>
<dbReference type="Proteomes" id="UP000007431">
    <property type="component" value="Unassembled WGS sequence"/>
</dbReference>
<dbReference type="AlphaFoldDB" id="D8Q3M7"/>
<feature type="non-terminal residue" evidence="6">
    <location>
        <position position="1"/>
    </location>
</feature>
<protein>
    <recommendedName>
        <fullName evidence="5">Enoyl reductase (ER) domain-containing protein</fullName>
    </recommendedName>
</protein>
<evidence type="ECO:0000313" key="6">
    <source>
        <dbReference type="EMBL" id="EFI98338.1"/>
    </source>
</evidence>
<dbReference type="GO" id="GO:0016491">
    <property type="term" value="F:oxidoreductase activity"/>
    <property type="evidence" value="ECO:0007669"/>
    <property type="project" value="UniProtKB-KW"/>
</dbReference>
<dbReference type="VEuPathDB" id="FungiDB:SCHCODRAFT_02618228"/>
<dbReference type="PANTHER" id="PTHR42940">
    <property type="entry name" value="ALCOHOL DEHYDROGENASE 1-RELATED"/>
    <property type="match status" value="1"/>
</dbReference>
<keyword evidence="2" id="KW-0479">Metal-binding</keyword>
<sequence>GRYVAALARNACFEATCPHCGVGADNLCVANFPIGFGTDGFYAPYCVVRAKTVVPVPASRDELPPEIVAVSTDAVLTSWHALKANANIQPGQTVLIIGAGGLGLNGVQIAKNVLGAKCVIACDVRESSLEDAKALGADYTALPDALPALLTDNHLTVDVACDFVGLNDTFNAALKAVRPKGILQVIGLTAPTVDLPLIPAADKDLTIRFSMWGKLSELREVLEYVREGKITPKVETRPLGSLVETFEDFMAGKIKSRMVLIPEHEG</sequence>
<evidence type="ECO:0000256" key="4">
    <source>
        <dbReference type="ARBA" id="ARBA00023002"/>
    </source>
</evidence>
<comment type="cofactor">
    <cofactor evidence="1">
        <name>Zn(2+)</name>
        <dbReference type="ChEBI" id="CHEBI:29105"/>
    </cofactor>
</comment>
<dbReference type="InterPro" id="IPR036291">
    <property type="entry name" value="NAD(P)-bd_dom_sf"/>
</dbReference>
<dbReference type="EMBL" id="GL377305">
    <property type="protein sequence ID" value="EFI98338.1"/>
    <property type="molecule type" value="Genomic_DNA"/>
</dbReference>
<keyword evidence="3" id="KW-0862">Zinc</keyword>
<dbReference type="InterPro" id="IPR013149">
    <property type="entry name" value="ADH-like_C"/>
</dbReference>
<feature type="domain" description="Enoyl reductase (ER)" evidence="5">
    <location>
        <begin position="6"/>
        <end position="260"/>
    </location>
</feature>
<dbReference type="Gene3D" id="3.90.180.10">
    <property type="entry name" value="Medium-chain alcohol dehydrogenases, catalytic domain"/>
    <property type="match status" value="1"/>
</dbReference>
<dbReference type="InParanoid" id="D8Q3M7"/>
<dbReference type="Gene3D" id="3.40.50.720">
    <property type="entry name" value="NAD(P)-binding Rossmann-like Domain"/>
    <property type="match status" value="1"/>
</dbReference>
<name>D8Q3M7_SCHCM</name>
<dbReference type="eggNOG" id="KOG0022">
    <property type="taxonomic scope" value="Eukaryota"/>
</dbReference>
<dbReference type="CDD" id="cd08254">
    <property type="entry name" value="hydroxyacyl_CoA_DH"/>
    <property type="match status" value="1"/>
</dbReference>
<proteinExistence type="predicted"/>
<evidence type="ECO:0000256" key="2">
    <source>
        <dbReference type="ARBA" id="ARBA00022723"/>
    </source>
</evidence>
<gene>
    <name evidence="6" type="ORF">SCHCODRAFT_54429</name>
</gene>
<dbReference type="STRING" id="578458.D8Q3M7"/>
<evidence type="ECO:0000259" key="5">
    <source>
        <dbReference type="SMART" id="SM00829"/>
    </source>
</evidence>
<dbReference type="OrthoDB" id="1879366at2759"/>
<keyword evidence="4" id="KW-0560">Oxidoreductase</keyword>
<dbReference type="PANTHER" id="PTHR42940:SF8">
    <property type="entry name" value="VACUOLAR PROTEIN SORTING-ASSOCIATED PROTEIN 11"/>
    <property type="match status" value="1"/>
</dbReference>
<accession>D8Q3M7</accession>
<dbReference type="HOGENOM" id="CLU_026673_11_2_1"/>
<evidence type="ECO:0000256" key="1">
    <source>
        <dbReference type="ARBA" id="ARBA00001947"/>
    </source>
</evidence>
<reference evidence="6 7" key="1">
    <citation type="journal article" date="2010" name="Nat. Biotechnol.">
        <title>Genome sequence of the model mushroom Schizophyllum commune.</title>
        <authorList>
            <person name="Ohm R.A."/>
            <person name="de Jong J.F."/>
            <person name="Lugones L.G."/>
            <person name="Aerts A."/>
            <person name="Kothe E."/>
            <person name="Stajich J.E."/>
            <person name="de Vries R.P."/>
            <person name="Record E."/>
            <person name="Levasseur A."/>
            <person name="Baker S.E."/>
            <person name="Bartholomew K.A."/>
            <person name="Coutinho P.M."/>
            <person name="Erdmann S."/>
            <person name="Fowler T.J."/>
            <person name="Gathman A.C."/>
            <person name="Lombard V."/>
            <person name="Henrissat B."/>
            <person name="Knabe N."/>
            <person name="Kuees U."/>
            <person name="Lilly W.W."/>
            <person name="Lindquist E."/>
            <person name="Lucas S."/>
            <person name="Magnuson J.K."/>
            <person name="Piumi F."/>
            <person name="Raudaskoski M."/>
            <person name="Salamov A."/>
            <person name="Schmutz J."/>
            <person name="Schwarze F.W.M.R."/>
            <person name="vanKuyk P.A."/>
            <person name="Horton J.S."/>
            <person name="Grigoriev I.V."/>
            <person name="Woesten H.A.B."/>
        </authorList>
    </citation>
    <scope>NUCLEOTIDE SEQUENCE [LARGE SCALE GENOMIC DNA]</scope>
    <source>
        <strain evidence="7">H4-8 / FGSC 9210</strain>
    </source>
</reference>
<evidence type="ECO:0000256" key="3">
    <source>
        <dbReference type="ARBA" id="ARBA00022833"/>
    </source>
</evidence>
<dbReference type="GeneID" id="9590563"/>